<evidence type="ECO:0000313" key="7">
    <source>
        <dbReference type="EMBL" id="CAF4173740.1"/>
    </source>
</evidence>
<dbReference type="GO" id="GO:0043409">
    <property type="term" value="P:negative regulation of MAPK cascade"/>
    <property type="evidence" value="ECO:0007669"/>
    <property type="project" value="TreeGrafter"/>
</dbReference>
<evidence type="ECO:0000256" key="1">
    <source>
        <dbReference type="ARBA" id="ARBA00008601"/>
    </source>
</evidence>
<dbReference type="Proteomes" id="UP000663881">
    <property type="component" value="Unassembled WGS sequence"/>
</dbReference>
<dbReference type="Pfam" id="PF00782">
    <property type="entry name" value="DSPc"/>
    <property type="match status" value="1"/>
</dbReference>
<evidence type="ECO:0000259" key="5">
    <source>
        <dbReference type="PROSITE" id="PS50054"/>
    </source>
</evidence>
<keyword evidence="3" id="KW-0378">Hydrolase</keyword>
<dbReference type="SMART" id="SM00195">
    <property type="entry name" value="DSPc"/>
    <property type="match status" value="1"/>
</dbReference>
<dbReference type="GO" id="GO:0004725">
    <property type="term" value="F:protein tyrosine phosphatase activity"/>
    <property type="evidence" value="ECO:0007669"/>
    <property type="project" value="UniProtKB-EC"/>
</dbReference>
<comment type="similarity">
    <text evidence="1">Belongs to the protein-tyrosine phosphatase family. Non-receptor class dual specificity subfamily.</text>
</comment>
<dbReference type="PANTHER" id="PTHR10159:SF519">
    <property type="entry name" value="DUAL SPECIFICITY PROTEIN PHOSPHATASE MPK3"/>
    <property type="match status" value="1"/>
</dbReference>
<dbReference type="CDD" id="cd14498">
    <property type="entry name" value="DSP"/>
    <property type="match status" value="1"/>
</dbReference>
<feature type="non-terminal residue" evidence="7">
    <location>
        <position position="1"/>
    </location>
</feature>
<dbReference type="InterPro" id="IPR000387">
    <property type="entry name" value="Tyr_Pase_dom"/>
</dbReference>
<dbReference type="EMBL" id="CAJOAY010007792">
    <property type="protein sequence ID" value="CAF4173740.1"/>
    <property type="molecule type" value="Genomic_DNA"/>
</dbReference>
<name>A0A819ZK16_9BILA</name>
<dbReference type="PROSITE" id="PS50054">
    <property type="entry name" value="TYR_PHOSPHATASE_DUAL"/>
    <property type="match status" value="1"/>
</dbReference>
<gene>
    <name evidence="7" type="ORF">OKA104_LOCUS39492</name>
</gene>
<dbReference type="EC" id="3.1.3.48" evidence="2"/>
<proteinExistence type="inferred from homology"/>
<evidence type="ECO:0000256" key="4">
    <source>
        <dbReference type="ARBA" id="ARBA00022912"/>
    </source>
</evidence>
<organism evidence="7 8">
    <name type="scientific">Adineta steineri</name>
    <dbReference type="NCBI Taxonomy" id="433720"/>
    <lineage>
        <taxon>Eukaryota</taxon>
        <taxon>Metazoa</taxon>
        <taxon>Spiralia</taxon>
        <taxon>Gnathifera</taxon>
        <taxon>Rotifera</taxon>
        <taxon>Eurotatoria</taxon>
        <taxon>Bdelloidea</taxon>
        <taxon>Adinetida</taxon>
        <taxon>Adinetidae</taxon>
        <taxon>Adineta</taxon>
    </lineage>
</organism>
<dbReference type="AlphaFoldDB" id="A0A819ZK16"/>
<evidence type="ECO:0000256" key="2">
    <source>
        <dbReference type="ARBA" id="ARBA00013064"/>
    </source>
</evidence>
<dbReference type="PROSITE" id="PS00383">
    <property type="entry name" value="TYR_PHOSPHATASE_1"/>
    <property type="match status" value="1"/>
</dbReference>
<dbReference type="PANTHER" id="PTHR10159">
    <property type="entry name" value="DUAL SPECIFICITY PROTEIN PHOSPHATASE"/>
    <property type="match status" value="1"/>
</dbReference>
<evidence type="ECO:0000259" key="6">
    <source>
        <dbReference type="PROSITE" id="PS50056"/>
    </source>
</evidence>
<evidence type="ECO:0000256" key="3">
    <source>
        <dbReference type="ARBA" id="ARBA00022801"/>
    </source>
</evidence>
<dbReference type="InterPro" id="IPR016130">
    <property type="entry name" value="Tyr_Pase_AS"/>
</dbReference>
<feature type="domain" description="Tyrosine-protein phosphatase" evidence="5">
    <location>
        <begin position="26"/>
        <end position="175"/>
    </location>
</feature>
<evidence type="ECO:0000313" key="8">
    <source>
        <dbReference type="Proteomes" id="UP000663881"/>
    </source>
</evidence>
<dbReference type="InterPro" id="IPR000340">
    <property type="entry name" value="Dual-sp_phosphatase_cat-dom"/>
</dbReference>
<dbReference type="InterPro" id="IPR029021">
    <property type="entry name" value="Prot-tyrosine_phosphatase-like"/>
</dbReference>
<sequence>DAIVTKEARRLYSTMFGKLLDDDEYTPSLICDRLFLGSSSDARNFDKLQQCHIKYVLNMTGSASYPAEFFTAAGHSNIILLALDAHDIDDYDISAHFPVALNFIHKSLQAGDGAILVHCAAGVSRSALITAAYLMIAHQISAVDAVLRVHQARPCACPNIGFLRQLLLFERTGFKLT</sequence>
<dbReference type="GO" id="GO:0005737">
    <property type="term" value="C:cytoplasm"/>
    <property type="evidence" value="ECO:0007669"/>
    <property type="project" value="TreeGrafter"/>
</dbReference>
<protein>
    <recommendedName>
        <fullName evidence="2">protein-tyrosine-phosphatase</fullName>
        <ecNumber evidence="2">3.1.3.48</ecNumber>
    </recommendedName>
</protein>
<dbReference type="InterPro" id="IPR020422">
    <property type="entry name" value="TYR_PHOSPHATASE_DUAL_dom"/>
</dbReference>
<dbReference type="SMART" id="SM00404">
    <property type="entry name" value="PTPc_motif"/>
    <property type="match status" value="1"/>
</dbReference>
<dbReference type="SUPFAM" id="SSF52799">
    <property type="entry name" value="(Phosphotyrosine protein) phosphatases II"/>
    <property type="match status" value="1"/>
</dbReference>
<keyword evidence="4" id="KW-0904">Protein phosphatase</keyword>
<comment type="caution">
    <text evidence="7">The sequence shown here is derived from an EMBL/GenBank/DDBJ whole genome shotgun (WGS) entry which is preliminary data.</text>
</comment>
<dbReference type="Gene3D" id="3.90.190.10">
    <property type="entry name" value="Protein tyrosine phosphatase superfamily"/>
    <property type="match status" value="1"/>
</dbReference>
<dbReference type="InterPro" id="IPR003595">
    <property type="entry name" value="Tyr_Pase_cat"/>
</dbReference>
<accession>A0A819ZK16</accession>
<feature type="domain" description="Tyrosine specific protein phosphatases" evidence="6">
    <location>
        <begin position="95"/>
        <end position="154"/>
    </location>
</feature>
<dbReference type="PROSITE" id="PS50056">
    <property type="entry name" value="TYR_PHOSPHATASE_2"/>
    <property type="match status" value="1"/>
</dbReference>
<reference evidence="7" key="1">
    <citation type="submission" date="2021-02" db="EMBL/GenBank/DDBJ databases">
        <authorList>
            <person name="Nowell W R."/>
        </authorList>
    </citation>
    <scope>NUCLEOTIDE SEQUENCE</scope>
</reference>